<evidence type="ECO:0000313" key="3">
    <source>
        <dbReference type="Proteomes" id="UP000245207"/>
    </source>
</evidence>
<feature type="compositionally biased region" description="Polar residues" evidence="1">
    <location>
        <begin position="1"/>
        <end position="18"/>
    </location>
</feature>
<comment type="caution">
    <text evidence="2">The sequence shown here is derived from an EMBL/GenBank/DDBJ whole genome shotgun (WGS) entry which is preliminary data.</text>
</comment>
<organism evidence="2 3">
    <name type="scientific">Artemisia annua</name>
    <name type="common">Sweet wormwood</name>
    <dbReference type="NCBI Taxonomy" id="35608"/>
    <lineage>
        <taxon>Eukaryota</taxon>
        <taxon>Viridiplantae</taxon>
        <taxon>Streptophyta</taxon>
        <taxon>Embryophyta</taxon>
        <taxon>Tracheophyta</taxon>
        <taxon>Spermatophyta</taxon>
        <taxon>Magnoliopsida</taxon>
        <taxon>eudicotyledons</taxon>
        <taxon>Gunneridae</taxon>
        <taxon>Pentapetalae</taxon>
        <taxon>asterids</taxon>
        <taxon>campanulids</taxon>
        <taxon>Asterales</taxon>
        <taxon>Asteraceae</taxon>
        <taxon>Asteroideae</taxon>
        <taxon>Anthemideae</taxon>
        <taxon>Artemisiinae</taxon>
        <taxon>Artemisia</taxon>
    </lineage>
</organism>
<gene>
    <name evidence="2" type="ORF">CTI12_AA533060</name>
</gene>
<dbReference type="Proteomes" id="UP000245207">
    <property type="component" value="Unassembled WGS sequence"/>
</dbReference>
<proteinExistence type="predicted"/>
<dbReference type="AlphaFoldDB" id="A0A2U1L408"/>
<evidence type="ECO:0000313" key="2">
    <source>
        <dbReference type="EMBL" id="PWA43727.1"/>
    </source>
</evidence>
<protein>
    <submittedName>
        <fullName evidence="2">Uncharacterized protein</fullName>
    </submittedName>
</protein>
<reference evidence="2 3" key="1">
    <citation type="journal article" date="2018" name="Mol. Plant">
        <title>The genome of Artemisia annua provides insight into the evolution of Asteraceae family and artemisinin biosynthesis.</title>
        <authorList>
            <person name="Shen Q."/>
            <person name="Zhang L."/>
            <person name="Liao Z."/>
            <person name="Wang S."/>
            <person name="Yan T."/>
            <person name="Shi P."/>
            <person name="Liu M."/>
            <person name="Fu X."/>
            <person name="Pan Q."/>
            <person name="Wang Y."/>
            <person name="Lv Z."/>
            <person name="Lu X."/>
            <person name="Zhang F."/>
            <person name="Jiang W."/>
            <person name="Ma Y."/>
            <person name="Chen M."/>
            <person name="Hao X."/>
            <person name="Li L."/>
            <person name="Tang Y."/>
            <person name="Lv G."/>
            <person name="Zhou Y."/>
            <person name="Sun X."/>
            <person name="Brodelius P.E."/>
            <person name="Rose J.K.C."/>
            <person name="Tang K."/>
        </authorList>
    </citation>
    <scope>NUCLEOTIDE SEQUENCE [LARGE SCALE GENOMIC DNA]</scope>
    <source>
        <strain evidence="3">cv. Huhao1</strain>
        <tissue evidence="2">Leaf</tissue>
    </source>
</reference>
<keyword evidence="3" id="KW-1185">Reference proteome</keyword>
<dbReference type="EMBL" id="PKPP01011674">
    <property type="protein sequence ID" value="PWA43727.1"/>
    <property type="molecule type" value="Genomic_DNA"/>
</dbReference>
<feature type="region of interest" description="Disordered" evidence="1">
    <location>
        <begin position="1"/>
        <end position="37"/>
    </location>
</feature>
<name>A0A2U1L408_ARTAN</name>
<evidence type="ECO:0000256" key="1">
    <source>
        <dbReference type="SAM" id="MobiDB-lite"/>
    </source>
</evidence>
<accession>A0A2U1L408</accession>
<sequence length="201" mass="22020">MNNLGSNGDVNHTPSGRDSVSDGRHISNGDVSDVGSRNANRLVSGGVSIGEAPYASDAVVTDVGNGDVNRTANGNLSNGSVTRLGNGNLSISDRLARAANSQDRGRQFYLFFERYRFILLNGQRDDRRHITRDRVLLQQLQVFLVEIEGLPDSVLVSRSLALLRALIAIVEQRIRAYARNVADASRMASLVMDYLDDVMRM</sequence>